<accession>A0ABY2FXR3</accession>
<proteinExistence type="predicted"/>
<evidence type="ECO:0000256" key="1">
    <source>
        <dbReference type="SAM" id="Phobius"/>
    </source>
</evidence>
<keyword evidence="1" id="KW-1133">Transmembrane helix</keyword>
<dbReference type="Proteomes" id="UP000295709">
    <property type="component" value="Unassembled WGS sequence"/>
</dbReference>
<dbReference type="RefSeq" id="WP_262693998.1">
    <property type="nucleotide sequence ID" value="NZ_RJTX01000001.1"/>
</dbReference>
<protein>
    <submittedName>
        <fullName evidence="2">Uncharacterized protein</fullName>
    </submittedName>
</protein>
<name>A0ABY2FXR3_9FLAO</name>
<keyword evidence="1" id="KW-0812">Transmembrane</keyword>
<keyword evidence="1" id="KW-0472">Membrane</keyword>
<reference evidence="2 3" key="1">
    <citation type="submission" date="2019-03" db="EMBL/GenBank/DDBJ databases">
        <title>Genomic Encyclopedia of Archaeal and Bacterial Type Strains, Phase II (KMG-II): from individual species to whole genera.</title>
        <authorList>
            <person name="Goeker M."/>
        </authorList>
    </citation>
    <scope>NUCLEOTIDE SEQUENCE [LARGE SCALE GENOMIC DNA]</scope>
    <source>
        <strain evidence="2 3">DSM 15235</strain>
    </source>
</reference>
<evidence type="ECO:0000313" key="3">
    <source>
        <dbReference type="Proteomes" id="UP000295709"/>
    </source>
</evidence>
<evidence type="ECO:0000313" key="2">
    <source>
        <dbReference type="EMBL" id="TDX94566.1"/>
    </source>
</evidence>
<comment type="caution">
    <text evidence="2">The sequence shown here is derived from an EMBL/GenBank/DDBJ whole genome shotgun (WGS) entry which is preliminary data.</text>
</comment>
<feature type="transmembrane region" description="Helical" evidence="1">
    <location>
        <begin position="21"/>
        <end position="41"/>
    </location>
</feature>
<keyword evidence="3" id="KW-1185">Reference proteome</keyword>
<dbReference type="EMBL" id="SOQW01000001">
    <property type="protein sequence ID" value="TDX94566.1"/>
    <property type="molecule type" value="Genomic_DNA"/>
</dbReference>
<gene>
    <name evidence="2" type="ORF">BCF50_0334</name>
</gene>
<sequence length="43" mass="5011">MRTKIRKLSDWKSWKKLNSRHNTEILATHIAVIIGVFIFAACL</sequence>
<organism evidence="2 3">
    <name type="scientific">Chryseobacterium daecheongense</name>
    <dbReference type="NCBI Taxonomy" id="192389"/>
    <lineage>
        <taxon>Bacteria</taxon>
        <taxon>Pseudomonadati</taxon>
        <taxon>Bacteroidota</taxon>
        <taxon>Flavobacteriia</taxon>
        <taxon>Flavobacteriales</taxon>
        <taxon>Weeksellaceae</taxon>
        <taxon>Chryseobacterium group</taxon>
        <taxon>Chryseobacterium</taxon>
    </lineage>
</organism>